<reference evidence="2 3" key="1">
    <citation type="journal article" date="2015" name="Nature">
        <title>rRNA introns, odd ribosomes, and small enigmatic genomes across a large radiation of phyla.</title>
        <authorList>
            <person name="Brown C.T."/>
            <person name="Hug L.A."/>
            <person name="Thomas B.C."/>
            <person name="Sharon I."/>
            <person name="Castelle C.J."/>
            <person name="Singh A."/>
            <person name="Wilkins M.J."/>
            <person name="Williams K.H."/>
            <person name="Banfield J.F."/>
        </authorList>
    </citation>
    <scope>NUCLEOTIDE SEQUENCE [LARGE SCALE GENOMIC DNA]</scope>
</reference>
<dbReference type="AlphaFoldDB" id="A0A0G0W1L2"/>
<dbReference type="Proteomes" id="UP000034292">
    <property type="component" value="Unassembled WGS sequence"/>
</dbReference>
<evidence type="ECO:0000259" key="1">
    <source>
        <dbReference type="Pfam" id="PF01551"/>
    </source>
</evidence>
<proteinExistence type="predicted"/>
<sequence length="249" mass="27074">MKVNKHIKAFKKHILRLKRKGIRHARFVVSRSRVSRVARKYSKMEAKDAINRAYRYIRGQIVIRPRLVLAFKVVLVLLVVLAASIQISKALSDKKGKIKVQGQAILIAEASEPIDETVEISSNVSSKLSPFAYVNPVEDAMISQGFTSYHRALDMATSLGSLIKPIGNGVVEYAGFSADGKGNIVVVDHGDGLKTLYAHMGKIEVGIGNYVNVGTTLGTVGLTGRTTGAHLHLEAYDRGVAMNPVSILP</sequence>
<dbReference type="GO" id="GO:0006508">
    <property type="term" value="P:proteolysis"/>
    <property type="evidence" value="ECO:0007669"/>
    <property type="project" value="UniProtKB-KW"/>
</dbReference>
<dbReference type="InterPro" id="IPR050570">
    <property type="entry name" value="Cell_wall_metabolism_enzyme"/>
</dbReference>
<dbReference type="PANTHER" id="PTHR21666:SF270">
    <property type="entry name" value="MUREIN HYDROLASE ACTIVATOR ENVC"/>
    <property type="match status" value="1"/>
</dbReference>
<dbReference type="GO" id="GO:0004222">
    <property type="term" value="F:metalloendopeptidase activity"/>
    <property type="evidence" value="ECO:0007669"/>
    <property type="project" value="TreeGrafter"/>
</dbReference>
<dbReference type="SUPFAM" id="SSF51261">
    <property type="entry name" value="Duplicated hybrid motif"/>
    <property type="match status" value="1"/>
</dbReference>
<feature type="domain" description="M23ase beta-sheet core" evidence="1">
    <location>
        <begin position="149"/>
        <end position="244"/>
    </location>
</feature>
<dbReference type="InterPro" id="IPR016047">
    <property type="entry name" value="M23ase_b-sheet_dom"/>
</dbReference>
<dbReference type="EMBL" id="LBZV01000002">
    <property type="protein sequence ID" value="KKR78190.1"/>
    <property type="molecule type" value="Genomic_DNA"/>
</dbReference>
<dbReference type="Gene3D" id="2.70.70.10">
    <property type="entry name" value="Glucose Permease (Domain IIA)"/>
    <property type="match status" value="1"/>
</dbReference>
<evidence type="ECO:0000313" key="3">
    <source>
        <dbReference type="Proteomes" id="UP000034292"/>
    </source>
</evidence>
<accession>A0A0G0W1L2</accession>
<keyword evidence="2" id="KW-0645">Protease</keyword>
<keyword evidence="2" id="KW-0378">Hydrolase</keyword>
<dbReference type="STRING" id="1618408.UU23_C0002G0017"/>
<dbReference type="Pfam" id="PF01551">
    <property type="entry name" value="Peptidase_M23"/>
    <property type="match status" value="1"/>
</dbReference>
<protein>
    <submittedName>
        <fullName evidence="2">Metalloprotease yebA</fullName>
    </submittedName>
</protein>
<organism evidence="2 3">
    <name type="scientific">Candidatus Curtissbacteria bacterium GW2011_GWA1_40_9</name>
    <dbReference type="NCBI Taxonomy" id="1618408"/>
    <lineage>
        <taxon>Bacteria</taxon>
        <taxon>Candidatus Curtissiibacteriota</taxon>
    </lineage>
</organism>
<keyword evidence="2" id="KW-0482">Metalloprotease</keyword>
<name>A0A0G0W1L2_9BACT</name>
<dbReference type="PANTHER" id="PTHR21666">
    <property type="entry name" value="PEPTIDASE-RELATED"/>
    <property type="match status" value="1"/>
</dbReference>
<dbReference type="InterPro" id="IPR011055">
    <property type="entry name" value="Dup_hybrid_motif"/>
</dbReference>
<evidence type="ECO:0000313" key="2">
    <source>
        <dbReference type="EMBL" id="KKR78190.1"/>
    </source>
</evidence>
<gene>
    <name evidence="2" type="ORF">UU23_C0002G0017</name>
</gene>
<dbReference type="CDD" id="cd12797">
    <property type="entry name" value="M23_peptidase"/>
    <property type="match status" value="1"/>
</dbReference>
<comment type="caution">
    <text evidence="2">The sequence shown here is derived from an EMBL/GenBank/DDBJ whole genome shotgun (WGS) entry which is preliminary data.</text>
</comment>